<evidence type="ECO:0000256" key="7">
    <source>
        <dbReference type="RuleBase" id="RU363069"/>
    </source>
</evidence>
<feature type="domain" description="Calcineurin-like phosphoesterase" evidence="9">
    <location>
        <begin position="1"/>
        <end position="239"/>
    </location>
</feature>
<dbReference type="CDD" id="cd00840">
    <property type="entry name" value="MPP_Mre11_N"/>
    <property type="match status" value="1"/>
</dbReference>
<comment type="subunit">
    <text evidence="2 7">Heterodimer of SbcC and SbcD.</text>
</comment>
<comment type="caution">
    <text evidence="11">The sequence shown here is derived from an EMBL/GenBank/DDBJ whole genome shotgun (WGS) entry which is preliminary data.</text>
</comment>
<dbReference type="InterPro" id="IPR041796">
    <property type="entry name" value="Mre11_N"/>
</dbReference>
<keyword evidence="7" id="KW-0233">DNA recombination</keyword>
<dbReference type="InterPro" id="IPR026843">
    <property type="entry name" value="SbcD_C"/>
</dbReference>
<feature type="compositionally biased region" description="Polar residues" evidence="8">
    <location>
        <begin position="410"/>
        <end position="419"/>
    </location>
</feature>
<reference evidence="11 12" key="1">
    <citation type="submission" date="2020-01" db="EMBL/GenBank/DDBJ databases">
        <title>Genomes of bacteria type strains.</title>
        <authorList>
            <person name="Chen J."/>
            <person name="Zhu S."/>
            <person name="Yang J."/>
        </authorList>
    </citation>
    <scope>NUCLEOTIDE SEQUENCE [LARGE SCALE GENOMIC DNA]</scope>
    <source>
        <strain evidence="11 12">LMG 24078</strain>
    </source>
</reference>
<dbReference type="Proteomes" id="UP000471381">
    <property type="component" value="Unassembled WGS sequence"/>
</dbReference>
<dbReference type="PANTHER" id="PTHR30337:SF0">
    <property type="entry name" value="NUCLEASE SBCCD SUBUNIT D"/>
    <property type="match status" value="1"/>
</dbReference>
<keyword evidence="4 7" id="KW-0540">Nuclease</keyword>
<dbReference type="NCBIfam" id="TIGR00619">
    <property type="entry name" value="sbcd"/>
    <property type="match status" value="1"/>
</dbReference>
<feature type="region of interest" description="Disordered" evidence="8">
    <location>
        <begin position="401"/>
        <end position="422"/>
    </location>
</feature>
<dbReference type="NCBIfam" id="NF008206">
    <property type="entry name" value="PRK10966.1"/>
    <property type="match status" value="1"/>
</dbReference>
<evidence type="ECO:0000256" key="5">
    <source>
        <dbReference type="ARBA" id="ARBA00022801"/>
    </source>
</evidence>
<evidence type="ECO:0000256" key="1">
    <source>
        <dbReference type="ARBA" id="ARBA00010555"/>
    </source>
</evidence>
<dbReference type="Gene3D" id="3.60.21.10">
    <property type="match status" value="1"/>
</dbReference>
<dbReference type="PANTHER" id="PTHR30337">
    <property type="entry name" value="COMPONENT OF ATP-DEPENDENT DSDNA EXONUCLEASE"/>
    <property type="match status" value="1"/>
</dbReference>
<comment type="function">
    <text evidence="7">SbcCD cleaves DNA hairpin structures. These structures can inhibit DNA replication and are intermediates in certain DNA recombination reactions. The complex acts as a 3'-&gt;5' double strand exonuclease that can open hairpins. It also has a 5' single-strand endonuclease activity.</text>
</comment>
<dbReference type="InterPro" id="IPR004843">
    <property type="entry name" value="Calcineurin-like_PHP"/>
</dbReference>
<dbReference type="RefSeq" id="WP_163105123.1">
    <property type="nucleotide sequence ID" value="NZ_JAAAWO010000002.1"/>
</dbReference>
<organism evidence="11 12">
    <name type="scientific">Alteromonas genovensis</name>
    <dbReference type="NCBI Taxonomy" id="471225"/>
    <lineage>
        <taxon>Bacteria</taxon>
        <taxon>Pseudomonadati</taxon>
        <taxon>Pseudomonadota</taxon>
        <taxon>Gammaproteobacteria</taxon>
        <taxon>Alteromonadales</taxon>
        <taxon>Alteromonadaceae</taxon>
        <taxon>Alteromonas/Salinimonas group</taxon>
        <taxon>Alteromonas</taxon>
    </lineage>
</organism>
<evidence type="ECO:0000259" key="10">
    <source>
        <dbReference type="Pfam" id="PF12320"/>
    </source>
</evidence>
<feature type="region of interest" description="Disordered" evidence="8">
    <location>
        <begin position="434"/>
        <end position="457"/>
    </location>
</feature>
<dbReference type="GO" id="GO:0006260">
    <property type="term" value="P:DNA replication"/>
    <property type="evidence" value="ECO:0007669"/>
    <property type="project" value="UniProtKB-KW"/>
</dbReference>
<dbReference type="InterPro" id="IPR050535">
    <property type="entry name" value="DNA_Repair-Maintenance_Comp"/>
</dbReference>
<proteinExistence type="inferred from homology"/>
<keyword evidence="12" id="KW-1185">Reference proteome</keyword>
<dbReference type="EMBL" id="JAAAWO010000002">
    <property type="protein sequence ID" value="NDW14510.1"/>
    <property type="molecule type" value="Genomic_DNA"/>
</dbReference>
<dbReference type="Pfam" id="PF00149">
    <property type="entry name" value="Metallophos"/>
    <property type="match status" value="1"/>
</dbReference>
<dbReference type="AlphaFoldDB" id="A0A6N9TBG0"/>
<keyword evidence="5 7" id="KW-0378">Hydrolase</keyword>
<protein>
    <recommendedName>
        <fullName evidence="3 7">Nuclease SbcCD subunit D</fullName>
    </recommendedName>
</protein>
<keyword evidence="7" id="KW-0255">Endonuclease</keyword>
<comment type="similarity">
    <text evidence="1 7">Belongs to the SbcD family.</text>
</comment>
<dbReference type="Pfam" id="PF12320">
    <property type="entry name" value="SbcD_C"/>
    <property type="match status" value="1"/>
</dbReference>
<dbReference type="GO" id="GO:0004519">
    <property type="term" value="F:endonuclease activity"/>
    <property type="evidence" value="ECO:0007669"/>
    <property type="project" value="UniProtKB-KW"/>
</dbReference>
<dbReference type="GO" id="GO:0008408">
    <property type="term" value="F:3'-5' exonuclease activity"/>
    <property type="evidence" value="ECO:0007669"/>
    <property type="project" value="InterPro"/>
</dbReference>
<evidence type="ECO:0000256" key="4">
    <source>
        <dbReference type="ARBA" id="ARBA00022722"/>
    </source>
</evidence>
<evidence type="ECO:0000313" key="12">
    <source>
        <dbReference type="Proteomes" id="UP000471381"/>
    </source>
</evidence>
<evidence type="ECO:0000256" key="6">
    <source>
        <dbReference type="ARBA" id="ARBA00022839"/>
    </source>
</evidence>
<keyword evidence="7" id="KW-0235">DNA replication</keyword>
<evidence type="ECO:0000256" key="2">
    <source>
        <dbReference type="ARBA" id="ARBA00011322"/>
    </source>
</evidence>
<gene>
    <name evidence="7 11" type="primary">sbcD</name>
    <name evidence="11" type="ORF">GTQ48_03050</name>
</gene>
<dbReference type="SUPFAM" id="SSF56300">
    <property type="entry name" value="Metallo-dependent phosphatases"/>
    <property type="match status" value="1"/>
</dbReference>
<name>A0A6N9TBG0_9ALTE</name>
<keyword evidence="6 7" id="KW-0269">Exonuclease</keyword>
<accession>A0A6N9TBG0</accession>
<evidence type="ECO:0000256" key="3">
    <source>
        <dbReference type="ARBA" id="ARBA00013365"/>
    </source>
</evidence>
<dbReference type="GO" id="GO:0006310">
    <property type="term" value="P:DNA recombination"/>
    <property type="evidence" value="ECO:0007669"/>
    <property type="project" value="UniProtKB-KW"/>
</dbReference>
<evidence type="ECO:0000313" key="11">
    <source>
        <dbReference type="EMBL" id="NDW14510.1"/>
    </source>
</evidence>
<dbReference type="Gene3D" id="3.30.160.720">
    <property type="match status" value="1"/>
</dbReference>
<feature type="domain" description="Nuclease SbcCD subunit D C-terminal" evidence="10">
    <location>
        <begin position="287"/>
        <end position="387"/>
    </location>
</feature>
<dbReference type="InterPro" id="IPR004593">
    <property type="entry name" value="SbcD"/>
</dbReference>
<evidence type="ECO:0000256" key="8">
    <source>
        <dbReference type="SAM" id="MobiDB-lite"/>
    </source>
</evidence>
<evidence type="ECO:0000259" key="9">
    <source>
        <dbReference type="Pfam" id="PF00149"/>
    </source>
</evidence>
<sequence>MKILHTSDWHLGQSFFTKSRKHEHDAFLKWLLKEVDTHAIDAVIVAGDVFDTGTPPSYARELYHAFIGALQARQCTLVVLGGNHDSVSVLNESKSLLKYLNSHVIASTFGDSAEQVIALKNSIHEVGAILCAVPFIRPKDVLVSTAGQSAIDKRHALGEAIKQHYAMLYQQAIALRNSIAAQTQQQAETIPIVATGHLTALGVSQSESVRDIYIGTLEGFDAGGFPPADYIALGHIHRPQKVAKTEHIRYSGSPIPLSFDELNTQKQVVMVEFTSGQTAITPIPVPRFQAMEVIKGDLASIELAINSSSAIANATEFSPVWLCIEVETQDYLTDLQQRIQALLEGKNAEILQLKRVRKSATKSLSETKNRQLSELSVKEVFEARLALEDFDSLEQDNSPELIESLEPDESTPTQASSTNRKARITHLFSEAVERVHANDEDNDALVNRSKADKEQAK</sequence>
<dbReference type="InterPro" id="IPR029052">
    <property type="entry name" value="Metallo-depent_PP-like"/>
</dbReference>